<dbReference type="Gene3D" id="1.10.101.10">
    <property type="entry name" value="PGBD-like superfamily/PGBD"/>
    <property type="match status" value="1"/>
</dbReference>
<proteinExistence type="predicted"/>
<sequence length="1074" mass="117385">MAVAQSEKNMVMFKNNLEEKYFTNMTISYTNTHFKILRLFSATLLLSLFVNIGYSTKTFAATSTWDFSTSGDYTFDSSTIEVTSGNGALKAKSDWYNISWPYRKTLTIDADQVGTGGVTDFPVYVDLATDADISTNARADRGDLVFTSSDGTTKLAHDIDRFTQVTDDGIWTWYNDPRAVRSGNRTFIGYLSEAGNVTIAQFDHTSRVWSTFTLKGASQVDDHNNPAIAILPSGRIAVFYAQHNGNAYYRVSTNANDISAWGSEINLLTATGMSASWSYVNPHVMDDGTTYLFWRMDVAGGYYSKATSENDLIAGTWQAGKQYISANDRPYMKFSSDGTRIHMIATDGHPDVNPSNSVYYMKLENGNFYKVDGTLIISEATVFAGSPVTTAEMDKVYDGSGANGRGWTWDVHYDDNNYPVIAYVAWPGSTNTSAPDSRYRYARWDGSAWVDNEITPGGGAFGITTGNSLSYLQPFYNGGVVIDSDNPSIVYTSRQQNTSEWIIEKWTTADNGLSWTSETIKSSGFNIRPYSVRNATSGAELSLLWVNPKRYVGYVDFRGTIETLTTGAVQTLNVATDVHVRVPTISSSANTALYVYYGNMDATEQASPQSVRSGKYAHLNHQSHGASTKVGTAKTYVGGTTKGESFNGLNISGDSKLTIMAWVNASGGYIVNSWHSISVVSGVIFRIVSGTLNGFIRTSSGTSLGGNFPGATYTADTWQHVALVYDKDDGGLKAYHNGVISPTSYPSTEAFSSNSSRIFTIGYSTHADTNWLVGSLDEVAILSETALSAADILTVYNNQNSTSTFYSLASEETLYHSSQPTVTPSSALSVTSLSGFTESANTNGGAIKYQLSNDDGTTWYWYDDGWTTTSSGYSETNTATEINSNISSFPIGNGQFVFKAYLNSDGTQLVQLSEINVTYSNEQPSSDPTPVNTSVNTSGGHSRQRAIDLGLIPQPIDTQVVTPTNSTPIETSQTQNQLKGPFTKTLRYKMVDPNVRRLQIFLNQDPDTRLDEKRAGSPGKETDFFGPKTRAAVIRFQEKYGKDILSPWNLFRGTGYIGETTLAKINELISKTAE</sequence>
<comment type="caution">
    <text evidence="2">The sequence shown here is derived from an EMBL/GenBank/DDBJ whole genome shotgun (WGS) entry which is preliminary data.</text>
</comment>
<name>A0A1G2V1A7_9BACT</name>
<gene>
    <name evidence="2" type="ORF">A2431_03995</name>
</gene>
<evidence type="ECO:0000313" key="2">
    <source>
        <dbReference type="EMBL" id="OHB15414.1"/>
    </source>
</evidence>
<accession>A0A1G2V1A7</accession>
<dbReference type="Proteomes" id="UP000177697">
    <property type="component" value="Unassembled WGS sequence"/>
</dbReference>
<dbReference type="AlphaFoldDB" id="A0A1G2V1A7"/>
<dbReference type="EMBL" id="MHWW01000009">
    <property type="protein sequence ID" value="OHB15414.1"/>
    <property type="molecule type" value="Genomic_DNA"/>
</dbReference>
<dbReference type="Gene3D" id="2.60.120.200">
    <property type="match status" value="1"/>
</dbReference>
<dbReference type="InterPro" id="IPR036365">
    <property type="entry name" value="PGBD-like_sf"/>
</dbReference>
<evidence type="ECO:0008006" key="4">
    <source>
        <dbReference type="Google" id="ProtNLM"/>
    </source>
</evidence>
<dbReference type="SUPFAM" id="SSF49899">
    <property type="entry name" value="Concanavalin A-like lectins/glucanases"/>
    <property type="match status" value="1"/>
</dbReference>
<organism evidence="2 3">
    <name type="scientific">Candidatus Zambryskibacteria bacterium RIFOXYC1_FULL_39_10</name>
    <dbReference type="NCBI Taxonomy" id="1802779"/>
    <lineage>
        <taxon>Bacteria</taxon>
        <taxon>Candidatus Zambryskiibacteriota</taxon>
    </lineage>
</organism>
<evidence type="ECO:0000256" key="1">
    <source>
        <dbReference type="SAM" id="MobiDB-lite"/>
    </source>
</evidence>
<dbReference type="InterPro" id="IPR036366">
    <property type="entry name" value="PGBDSf"/>
</dbReference>
<dbReference type="SUPFAM" id="SSF47090">
    <property type="entry name" value="PGBD-like"/>
    <property type="match status" value="1"/>
</dbReference>
<reference evidence="2 3" key="1">
    <citation type="journal article" date="2016" name="Nat. Commun.">
        <title>Thousands of microbial genomes shed light on interconnected biogeochemical processes in an aquifer system.</title>
        <authorList>
            <person name="Anantharaman K."/>
            <person name="Brown C.T."/>
            <person name="Hug L.A."/>
            <person name="Sharon I."/>
            <person name="Castelle C.J."/>
            <person name="Probst A.J."/>
            <person name="Thomas B.C."/>
            <person name="Singh A."/>
            <person name="Wilkins M.J."/>
            <person name="Karaoz U."/>
            <person name="Brodie E.L."/>
            <person name="Williams K.H."/>
            <person name="Hubbard S.S."/>
            <person name="Banfield J.F."/>
        </authorList>
    </citation>
    <scope>NUCLEOTIDE SEQUENCE [LARGE SCALE GENOMIC DNA]</scope>
</reference>
<protein>
    <recommendedName>
        <fullName evidence="4">LamG-like jellyroll fold domain-containing protein</fullName>
    </recommendedName>
</protein>
<feature type="region of interest" description="Disordered" evidence="1">
    <location>
        <begin position="920"/>
        <end position="940"/>
    </location>
</feature>
<evidence type="ECO:0000313" key="3">
    <source>
        <dbReference type="Proteomes" id="UP000177697"/>
    </source>
</evidence>
<dbReference type="SUPFAM" id="SSF89372">
    <property type="entry name" value="Fucose-specific lectin"/>
    <property type="match status" value="1"/>
</dbReference>
<dbReference type="InterPro" id="IPR013320">
    <property type="entry name" value="ConA-like_dom_sf"/>
</dbReference>
<dbReference type="Pfam" id="PF15892">
    <property type="entry name" value="BNR_4"/>
    <property type="match status" value="1"/>
</dbReference>